<protein>
    <submittedName>
        <fullName evidence="1">Uncharacterized protein</fullName>
    </submittedName>
</protein>
<organism evidence="1">
    <name type="scientific">Candidatus Heimdallarchaeum endolithica</name>
    <dbReference type="NCBI Taxonomy" id="2876572"/>
    <lineage>
        <taxon>Archaea</taxon>
        <taxon>Promethearchaeati</taxon>
        <taxon>Candidatus Heimdallarchaeota</taxon>
        <taxon>Candidatus Heimdallarchaeia (ex Rinke et al. 2021) (nom. nud.)</taxon>
        <taxon>Candidatus Heimdallarchaeales</taxon>
        <taxon>Candidatus Heimdallarchaeaceae</taxon>
        <taxon>Candidatus Heimdallarchaeum</taxon>
    </lineage>
</organism>
<dbReference type="AlphaFoldDB" id="A0A9Y1BRY5"/>
<accession>A0A9Y1BRY5</accession>
<proteinExistence type="predicted"/>
<evidence type="ECO:0000313" key="1">
    <source>
        <dbReference type="EMBL" id="UJG44191.1"/>
    </source>
</evidence>
<dbReference type="Proteomes" id="UP001200513">
    <property type="component" value="Chromosome"/>
</dbReference>
<dbReference type="EMBL" id="CP084167">
    <property type="protein sequence ID" value="UJG44191.1"/>
    <property type="molecule type" value="Genomic_DNA"/>
</dbReference>
<reference evidence="1" key="1">
    <citation type="journal article" date="2022" name="Nat. Microbiol.">
        <title>Unique mobile elements and scalable gene flow at the prokaryote-eukaryote boundary revealed by circularized Asgard archaea genomes.</title>
        <authorList>
            <person name="Wu F."/>
            <person name="Speth D.R."/>
            <person name="Philosof A."/>
            <person name="Cremiere A."/>
            <person name="Narayanan A."/>
            <person name="Barco R.A."/>
            <person name="Connon S.A."/>
            <person name="Amend J.P."/>
            <person name="Antoshechkin I.A."/>
            <person name="Orphan V.J."/>
        </authorList>
    </citation>
    <scope>NUCLEOTIDE SEQUENCE</scope>
    <source>
        <strain evidence="1">PR6</strain>
    </source>
</reference>
<gene>
    <name evidence="1" type="ORF">K9W46_03185</name>
</gene>
<sequence length="265" mass="31297">MSSFPNPAIEDAISSQDKSLLLIDKSDICAVLDDEVSLDELLWEKLWMLQERKISFWKDREITLEQLKPPIIMNMPIYSNGKKLKYFIHNPHPKKRVSNTVVFIPMYLLNEDYETITLFTEHKYCPEKLNKLLSVYNYIFGFSAKGSFGISQESINWSDFGVDTFIKAFREQEKRYSSIDKNKCHSSENLVFVEPLLSTNSFFILEIYSRLVEKNQNIQKFHFRQFEPTFLINRDHNTSWVKKRVDTLCEICGLDSYVDDREIKK</sequence>
<name>A0A9Y1BRY5_9ARCH</name>